<feature type="signal peptide" evidence="1">
    <location>
        <begin position="1"/>
        <end position="35"/>
    </location>
</feature>
<evidence type="ECO:0000256" key="1">
    <source>
        <dbReference type="SAM" id="SignalP"/>
    </source>
</evidence>
<gene>
    <name evidence="2" type="ORF">DIS17_05895</name>
</gene>
<organism evidence="2 3">
    <name type="scientific">Levilactobacillus brevis</name>
    <name type="common">Lactobacillus brevis</name>
    <dbReference type="NCBI Taxonomy" id="1580"/>
    <lineage>
        <taxon>Bacteria</taxon>
        <taxon>Bacillati</taxon>
        <taxon>Bacillota</taxon>
        <taxon>Bacilli</taxon>
        <taxon>Lactobacillales</taxon>
        <taxon>Lactobacillaceae</taxon>
        <taxon>Levilactobacillus</taxon>
    </lineage>
</organism>
<sequence length="225" mass="24254">MRSCSYQIFKKLLDLALGLAAMVSVNILYTNVANASDATGNSDAAMITISDSNDIYKQFEKEAKSLYNQALLPQDLQKQIQALIKKYDGAEVSYNINENDSPNVNKRVGIMRSITKPASVQEKFVDGGVNDYAKSKSALGKLRTYYGTCENLILAGAFAGPIGAATGAFGGKILGKRCSQAQSDVKKMINKKRSKGGCRMTLTDEFPIGSVNSKNKLVSNSGEVL</sequence>
<proteinExistence type="predicted"/>
<name>A0AAJ5K7L9_LEVBR</name>
<keyword evidence="1" id="KW-0732">Signal</keyword>
<evidence type="ECO:0000313" key="3">
    <source>
        <dbReference type="Proteomes" id="UP000785759"/>
    </source>
</evidence>
<protein>
    <submittedName>
        <fullName evidence="2">Glycine zipper family protein</fullName>
    </submittedName>
</protein>
<dbReference type="AlphaFoldDB" id="A0AAJ5K7L9"/>
<feature type="chain" id="PRO_5042553026" evidence="1">
    <location>
        <begin position="36"/>
        <end position="225"/>
    </location>
</feature>
<dbReference type="EMBL" id="QFDK01000005">
    <property type="protein sequence ID" value="TOZ04487.1"/>
    <property type="molecule type" value="Genomic_DNA"/>
</dbReference>
<evidence type="ECO:0000313" key="2">
    <source>
        <dbReference type="EMBL" id="TOZ04487.1"/>
    </source>
</evidence>
<reference evidence="2" key="1">
    <citation type="submission" date="2018-05" db="EMBL/GenBank/DDBJ databases">
        <title>Genome Comparison of Lactic Acid Bacteria Isolated from non-Wheat Sourdough.</title>
        <authorList>
            <person name="Rice T."/>
            <person name="Axel C."/>
            <person name="Lynch K.M."/>
            <person name="Benz C."/>
            <person name="Arendt E.K."/>
            <person name="Coffey A."/>
        </authorList>
    </citation>
    <scope>NUCLEOTIDE SEQUENCE</scope>
    <source>
        <strain evidence="2">TR055</strain>
    </source>
</reference>
<dbReference type="Proteomes" id="UP000785759">
    <property type="component" value="Unassembled WGS sequence"/>
</dbReference>
<accession>A0AAJ5K7L9</accession>
<comment type="caution">
    <text evidence="2">The sequence shown here is derived from an EMBL/GenBank/DDBJ whole genome shotgun (WGS) entry which is preliminary data.</text>
</comment>